<feature type="transmembrane region" description="Helical" evidence="6">
    <location>
        <begin position="88"/>
        <end position="109"/>
    </location>
</feature>
<dbReference type="VEuPathDB" id="FungiDB:sscle_15g104990"/>
<dbReference type="Pfam" id="PF20684">
    <property type="entry name" value="Fung_rhodopsin"/>
    <property type="match status" value="1"/>
</dbReference>
<protein>
    <recommendedName>
        <fullName evidence="7">Rhodopsin domain-containing protein</fullName>
    </recommendedName>
</protein>
<evidence type="ECO:0000256" key="4">
    <source>
        <dbReference type="ARBA" id="ARBA00023136"/>
    </source>
</evidence>
<reference evidence="9" key="1">
    <citation type="journal article" date="2017" name="Genome Biol. Evol.">
        <title>The complete genome sequence of the phytopathogenic fungus Sclerotinia sclerotiorum reveals insights into the genome architecture of broad host range pathogens.</title>
        <authorList>
            <person name="Derbyshire M."/>
            <person name="Denton-Giles M."/>
            <person name="Hegedus D."/>
            <person name="Seifbarghy S."/>
            <person name="Rollins J."/>
            <person name="van Kan J."/>
            <person name="Seidl M.F."/>
            <person name="Faino L."/>
            <person name="Mbengue M."/>
            <person name="Navaud O."/>
            <person name="Raffaele S."/>
            <person name="Hammond-Kosack K."/>
            <person name="Heard S."/>
            <person name="Oliver R."/>
        </authorList>
    </citation>
    <scope>NUCLEOTIDE SEQUENCE [LARGE SCALE GENOMIC DNA]</scope>
    <source>
        <strain evidence="9">ATCC 18683 / 1980 / Ss-1</strain>
    </source>
</reference>
<dbReference type="InterPro" id="IPR049326">
    <property type="entry name" value="Rhodopsin_dom_fungi"/>
</dbReference>
<keyword evidence="3 6" id="KW-1133">Transmembrane helix</keyword>
<keyword evidence="4 6" id="KW-0472">Membrane</keyword>
<evidence type="ECO:0000313" key="9">
    <source>
        <dbReference type="Proteomes" id="UP000177798"/>
    </source>
</evidence>
<feature type="domain" description="Rhodopsin" evidence="7">
    <location>
        <begin position="72"/>
        <end position="313"/>
    </location>
</feature>
<evidence type="ECO:0000256" key="3">
    <source>
        <dbReference type="ARBA" id="ARBA00022989"/>
    </source>
</evidence>
<dbReference type="OrthoDB" id="5329176at2759"/>
<dbReference type="PANTHER" id="PTHR33048:SF47">
    <property type="entry name" value="INTEGRAL MEMBRANE PROTEIN-RELATED"/>
    <property type="match status" value="1"/>
</dbReference>
<comment type="similarity">
    <text evidence="5">Belongs to the SAT4 family.</text>
</comment>
<feature type="transmembrane region" description="Helical" evidence="6">
    <location>
        <begin position="135"/>
        <end position="158"/>
    </location>
</feature>
<keyword evidence="2 6" id="KW-0812">Transmembrane</keyword>
<evidence type="ECO:0000256" key="6">
    <source>
        <dbReference type="SAM" id="Phobius"/>
    </source>
</evidence>
<evidence type="ECO:0000259" key="7">
    <source>
        <dbReference type="Pfam" id="PF20684"/>
    </source>
</evidence>
<feature type="transmembrane region" description="Helical" evidence="6">
    <location>
        <begin position="55"/>
        <end position="76"/>
    </location>
</feature>
<evidence type="ECO:0000256" key="5">
    <source>
        <dbReference type="ARBA" id="ARBA00038359"/>
    </source>
</evidence>
<accession>A0A1D9QLH7</accession>
<dbReference type="Proteomes" id="UP000177798">
    <property type="component" value="Chromosome 15"/>
</dbReference>
<dbReference type="AlphaFoldDB" id="A0A1D9QLH7"/>
<dbReference type="GO" id="GO:0016020">
    <property type="term" value="C:membrane"/>
    <property type="evidence" value="ECO:0007669"/>
    <property type="project" value="UniProtKB-SubCell"/>
</dbReference>
<dbReference type="InterPro" id="IPR052337">
    <property type="entry name" value="SAT4-like"/>
</dbReference>
<gene>
    <name evidence="8" type="ORF">sscle_15g104990</name>
</gene>
<proteinExistence type="inferred from homology"/>
<evidence type="ECO:0000256" key="1">
    <source>
        <dbReference type="ARBA" id="ARBA00004141"/>
    </source>
</evidence>
<comment type="subcellular location">
    <subcellularLocation>
        <location evidence="1">Membrane</location>
        <topology evidence="1">Multi-pass membrane protein</topology>
    </subcellularLocation>
</comment>
<evidence type="ECO:0000256" key="2">
    <source>
        <dbReference type="ARBA" id="ARBA00022692"/>
    </source>
</evidence>
<feature type="transmembrane region" description="Helical" evidence="6">
    <location>
        <begin position="248"/>
        <end position="268"/>
    </location>
</feature>
<sequence length="413" mass="45734">MSYDIDVPSTLVLGILVSGLRVRIEYTAVLHIYKIMTPTSTLSPATDATYHGTRLVIFTAIWIPVLVICVALRYFARWMIRGPWGIDDILVFTSLFLQLGQAGISIASVKNAGVGYHVSYLESTDPALVQTWGKYLVAIATVYFGGVNIPKLAILALYKRLFPTKGILLVIHILMAALIALTISTIITNLAACRPFSANWDSTIKATCINKEAFFIWGSIPNIITDIIILILPMRVVWNLHANRRMKIGLTITFAVGSFGLITSIIRFTTFFRNNSFIDGTWSAVDLIIWTQVEAGVYLISCCLPTWRPILERIGQKNFLRKLISRVTATVAKPPTNVTSEGSSNIQLQSNLSKRGKGFHRLESGGGDNSAQNILVTKDVTVVEGKPGLDDLDGYREASRKENFDWGDPERHV</sequence>
<feature type="transmembrane region" description="Helical" evidence="6">
    <location>
        <begin position="167"/>
        <end position="192"/>
    </location>
</feature>
<organism evidence="8 9">
    <name type="scientific">Sclerotinia sclerotiorum (strain ATCC 18683 / 1980 / Ss-1)</name>
    <name type="common">White mold</name>
    <name type="synonym">Whetzelinia sclerotiorum</name>
    <dbReference type="NCBI Taxonomy" id="665079"/>
    <lineage>
        <taxon>Eukaryota</taxon>
        <taxon>Fungi</taxon>
        <taxon>Dikarya</taxon>
        <taxon>Ascomycota</taxon>
        <taxon>Pezizomycotina</taxon>
        <taxon>Leotiomycetes</taxon>
        <taxon>Helotiales</taxon>
        <taxon>Sclerotiniaceae</taxon>
        <taxon>Sclerotinia</taxon>
    </lineage>
</organism>
<feature type="transmembrane region" description="Helical" evidence="6">
    <location>
        <begin position="214"/>
        <end position="236"/>
    </location>
</feature>
<dbReference type="EMBL" id="CP017828">
    <property type="protein sequence ID" value="APA15729.1"/>
    <property type="molecule type" value="Genomic_DNA"/>
</dbReference>
<evidence type="ECO:0000313" key="8">
    <source>
        <dbReference type="EMBL" id="APA15729.1"/>
    </source>
</evidence>
<dbReference type="PANTHER" id="PTHR33048">
    <property type="entry name" value="PTH11-LIKE INTEGRAL MEMBRANE PROTEIN (AFU_ORTHOLOGUE AFUA_5G11245)"/>
    <property type="match status" value="1"/>
</dbReference>
<name>A0A1D9QLH7_SCLS1</name>